<name>A0A3D9IGC7_9BACL</name>
<dbReference type="AlphaFoldDB" id="A0A3D9IGC7"/>
<keyword evidence="1" id="KW-1133">Transmembrane helix</keyword>
<proteinExistence type="predicted"/>
<keyword evidence="1" id="KW-0472">Membrane</keyword>
<dbReference type="RefSeq" id="WP_116064131.1">
    <property type="nucleotide sequence ID" value="NZ_QRDZ01000029.1"/>
</dbReference>
<keyword evidence="1" id="KW-0812">Transmembrane</keyword>
<evidence type="ECO:0000313" key="3">
    <source>
        <dbReference type="Proteomes" id="UP000256977"/>
    </source>
</evidence>
<gene>
    <name evidence="2" type="ORF">DFP98_129110</name>
</gene>
<evidence type="ECO:0000256" key="1">
    <source>
        <dbReference type="SAM" id="Phobius"/>
    </source>
</evidence>
<protein>
    <submittedName>
        <fullName evidence="2">Uncharacterized protein</fullName>
    </submittedName>
</protein>
<comment type="caution">
    <text evidence="2">The sequence shown here is derived from an EMBL/GenBank/DDBJ whole genome shotgun (WGS) entry which is preliminary data.</text>
</comment>
<dbReference type="EMBL" id="QRDZ01000029">
    <property type="protein sequence ID" value="RED60697.1"/>
    <property type="molecule type" value="Genomic_DNA"/>
</dbReference>
<organism evidence="2 3">
    <name type="scientific">Cohnella phaseoli</name>
    <dbReference type="NCBI Taxonomy" id="456490"/>
    <lineage>
        <taxon>Bacteria</taxon>
        <taxon>Bacillati</taxon>
        <taxon>Bacillota</taxon>
        <taxon>Bacilli</taxon>
        <taxon>Bacillales</taxon>
        <taxon>Paenibacillaceae</taxon>
        <taxon>Cohnella</taxon>
    </lineage>
</organism>
<sequence>MFGKLVCLLALAAGMLIADLPKLGGTGRGERLLYGALCVVVLYLAVIFVTDAPLPNLDMLFDRFQRPAELLVRRLNPAQS</sequence>
<evidence type="ECO:0000313" key="2">
    <source>
        <dbReference type="EMBL" id="RED60697.1"/>
    </source>
</evidence>
<reference evidence="2 3" key="1">
    <citation type="submission" date="2018-07" db="EMBL/GenBank/DDBJ databases">
        <title>Genomic Encyclopedia of Type Strains, Phase III (KMG-III): the genomes of soil and plant-associated and newly described type strains.</title>
        <authorList>
            <person name="Whitman W."/>
        </authorList>
    </citation>
    <scope>NUCLEOTIDE SEQUENCE [LARGE SCALE GENOMIC DNA]</scope>
    <source>
        <strain evidence="2 3">CECT 7287</strain>
    </source>
</reference>
<accession>A0A3D9IGC7</accession>
<dbReference type="Proteomes" id="UP000256977">
    <property type="component" value="Unassembled WGS sequence"/>
</dbReference>
<keyword evidence="3" id="KW-1185">Reference proteome</keyword>
<feature type="transmembrane region" description="Helical" evidence="1">
    <location>
        <begin position="34"/>
        <end position="54"/>
    </location>
</feature>
<dbReference type="OrthoDB" id="2939921at2"/>